<dbReference type="OrthoDB" id="5986190at2759"/>
<dbReference type="Proteomes" id="UP000749559">
    <property type="component" value="Unassembled WGS sequence"/>
</dbReference>
<dbReference type="Gene3D" id="1.10.357.170">
    <property type="match status" value="1"/>
</dbReference>
<name>A0A8J1TYA8_OWEFU</name>
<dbReference type="InterPro" id="IPR005105">
    <property type="entry name" value="GlnD_Uridyltrans_N"/>
</dbReference>
<dbReference type="Pfam" id="PF13181">
    <property type="entry name" value="TPR_8"/>
    <property type="match status" value="1"/>
</dbReference>
<evidence type="ECO:0000313" key="2">
    <source>
        <dbReference type="EMBL" id="CAH1779448.1"/>
    </source>
</evidence>
<keyword evidence="3" id="KW-1185">Reference proteome</keyword>
<evidence type="ECO:0000259" key="1">
    <source>
        <dbReference type="Pfam" id="PF03445"/>
    </source>
</evidence>
<accession>A0A8J1TYA8</accession>
<dbReference type="PANTHER" id="PTHR19959:SF119">
    <property type="entry name" value="FUNGAL LIPASE-LIKE DOMAIN-CONTAINING PROTEIN"/>
    <property type="match status" value="1"/>
</dbReference>
<gene>
    <name evidence="2" type="ORF">OFUS_LOCUS6256</name>
</gene>
<dbReference type="SUPFAM" id="SSF48452">
    <property type="entry name" value="TPR-like"/>
    <property type="match status" value="2"/>
</dbReference>
<protein>
    <recommendedName>
        <fullName evidence="1">Protein-PII uridylyltransferase N-terminal domain-containing protein</fullName>
    </recommendedName>
</protein>
<organism evidence="2 3">
    <name type="scientific">Owenia fusiformis</name>
    <name type="common">Polychaete worm</name>
    <dbReference type="NCBI Taxonomy" id="6347"/>
    <lineage>
        <taxon>Eukaryota</taxon>
        <taxon>Metazoa</taxon>
        <taxon>Spiralia</taxon>
        <taxon>Lophotrochozoa</taxon>
        <taxon>Annelida</taxon>
        <taxon>Polychaeta</taxon>
        <taxon>Sedentaria</taxon>
        <taxon>Canalipalpata</taxon>
        <taxon>Sabellida</taxon>
        <taxon>Oweniida</taxon>
        <taxon>Oweniidae</taxon>
        <taxon>Owenia</taxon>
    </lineage>
</organism>
<dbReference type="Pfam" id="PF13374">
    <property type="entry name" value="TPR_10"/>
    <property type="match status" value="1"/>
</dbReference>
<dbReference type="Gene3D" id="1.25.40.10">
    <property type="entry name" value="Tetratricopeptide repeat domain"/>
    <property type="match status" value="4"/>
</dbReference>
<dbReference type="AlphaFoldDB" id="A0A8J1TYA8"/>
<proteinExistence type="predicted"/>
<feature type="domain" description="Protein-PII uridylyltransferase N-terminal" evidence="1">
    <location>
        <begin position="176"/>
        <end position="258"/>
    </location>
</feature>
<dbReference type="PANTHER" id="PTHR19959">
    <property type="entry name" value="KINESIN LIGHT CHAIN"/>
    <property type="match status" value="1"/>
</dbReference>
<reference evidence="2" key="1">
    <citation type="submission" date="2022-03" db="EMBL/GenBank/DDBJ databases">
        <authorList>
            <person name="Martin C."/>
        </authorList>
    </citation>
    <scope>NUCLEOTIDE SEQUENCE</scope>
</reference>
<dbReference type="Pfam" id="PF03445">
    <property type="entry name" value="DUF294"/>
    <property type="match status" value="1"/>
</dbReference>
<dbReference type="PROSITE" id="PS50005">
    <property type="entry name" value="TPR"/>
    <property type="match status" value="6"/>
</dbReference>
<evidence type="ECO:0000313" key="3">
    <source>
        <dbReference type="Proteomes" id="UP000749559"/>
    </source>
</evidence>
<dbReference type="InterPro" id="IPR019734">
    <property type="entry name" value="TPR_rpt"/>
</dbReference>
<dbReference type="InterPro" id="IPR011990">
    <property type="entry name" value="TPR-like_helical_dom_sf"/>
</dbReference>
<comment type="caution">
    <text evidence="2">The sequence shown here is derived from an EMBL/GenBank/DDBJ whole genome shotgun (WGS) entry which is preliminary data.</text>
</comment>
<dbReference type="SUPFAM" id="SSF81901">
    <property type="entry name" value="HCP-like"/>
    <property type="match status" value="1"/>
</dbReference>
<sequence length="1128" mass="129570">MADRIKDDALTEVDSTFYELGKKIKAATEAKDLLDESKLLQQLGDKYLELASRSHEGWHFVRACGLFNSARCCIDKFSKINPTAAQDELQCLRDDQTKAIDQVEYLYITHLLGCFPEYEVPKGTYKSRLTKIREYSKNSTDHIKEFMKVDISTADMQKDDEVKTIKASAKFYNELTEKLKDFYRGLLDDCFAVLGKPSCKYAILGLGSLARQEATAWSDLESAILFDDTNKSEDEITSIKTYFRTLSHLFHIKLINLGETILPSLCIPVLNDFNKELPTGLKNNEYFDDVTPSGVCFDGAMPWASKTPLGRRETDTKPPLELIMTARELAEQQREDVCMKEGYHLADVLMSTTLVDGDREMYEEYNKIVDSILQSPSTQDSTMTVARFRGIQTFIDDAENEKQKPFSLFSLERTLSAKKDIYRFATMSINSLKLIHGLSSTCPLDILDELVEVKKISESAAQDLKIMVCIAINLRHSVYAKKNRQHELISFIKSLEGSMGKLLSVRDYTAIYRFLFTFTPWIEDICNRQIPNKSFDLILPRYLDNTSLTKAKIHFFMNYHEHALKSLFILEKEALKQDNKAIICDVQIFIGCIFIRTGKHLESLEYLLKAYDISHELTQDNEVASLFCAIGKVYLNLCDYSKALEFTQKAYSLQRILYEGECNTITLETIYNLAMLKHYIGKNHEAIKMAENILEQCRIANRDNAFAMNLAKSLEFLAIIYQGVGGQHKAREYLTEELSILQNIYKDSPHDRLVMVYSLIGKSYLELEEFGSAMNYYQKAFKMAEGMYNMPQAQLVTALCGIALLYRRTGKHIKALDKYQKAYKMQSDISKNKADPNTADILNEIGMLHLDMGNHQLALDSHEKALEMLENVFPDRPHRGIACTLLCIGKVNNAMGQPKEALLKYDRCKIIYKEIHKESPHSNFANLLNLFGETYKTMGEFQEAKQYFEEAYQIEMLVHHNQTNHRLAKSLSYLASAYLDTKDESKALEYYEKAYKMYKQIYKDSPHCEIVQTLIGLAALMQQDYKKKLSYLFQAHQMLRSLFKEDPHQMKVRVLLLMGITYMNLKRPDTALRQLEQGIEMSKICYGNKKNEPELKLALEAMLAIHKSRNNVNKCIEIADALQQLKLK</sequence>
<dbReference type="GO" id="GO:0008773">
    <property type="term" value="F:[protein-PII] uridylyltransferase activity"/>
    <property type="evidence" value="ECO:0007669"/>
    <property type="project" value="InterPro"/>
</dbReference>
<dbReference type="Pfam" id="PF13424">
    <property type="entry name" value="TPR_12"/>
    <property type="match status" value="2"/>
</dbReference>
<dbReference type="EMBL" id="CAIIXF020000003">
    <property type="protein sequence ID" value="CAH1779448.1"/>
    <property type="molecule type" value="Genomic_DNA"/>
</dbReference>
<dbReference type="SMART" id="SM00028">
    <property type="entry name" value="TPR"/>
    <property type="match status" value="11"/>
</dbReference>